<dbReference type="AlphaFoldDB" id="A0A8H5H0W2"/>
<sequence length="378" mass="43884">MGQYFQVYNIDNSSPVRTSMAGKFGEAFWVMDNDTVLMNALWSPEPGYKRITTKSYSDLSPKPVFWRHFSRYLPPSPENYACKGLAQLSTELIDLIYEELVNLEDMACFAMTCQRLYEVGRRHLETFIEMVFTISWAGDRLICFGDYANLEDLPRGILTPEEIGVVQFQTLVDAGRELDITSYYERYDKIFPHLYPLVSLQTRNPDAALHELQAHYSKEYSELWQFWLELSSSGRNKSHPRGRASYFDTTIMGKLIQQSPALNFEQLYSGEYVLRNLITEEYVRGDAIRDMWETPDTWFLERLRFEHVLVFKITWSSDPDLAICYDGPIQVARGAWAGHCFDISGILSVQNTEEGDWKDVSRDILNDIVTVSKEEEQY</sequence>
<organism evidence="1 2">
    <name type="scientific">Tricholomella constricta</name>
    <dbReference type="NCBI Taxonomy" id="117010"/>
    <lineage>
        <taxon>Eukaryota</taxon>
        <taxon>Fungi</taxon>
        <taxon>Dikarya</taxon>
        <taxon>Basidiomycota</taxon>
        <taxon>Agaricomycotina</taxon>
        <taxon>Agaricomycetes</taxon>
        <taxon>Agaricomycetidae</taxon>
        <taxon>Agaricales</taxon>
        <taxon>Tricholomatineae</taxon>
        <taxon>Lyophyllaceae</taxon>
        <taxon>Tricholomella</taxon>
    </lineage>
</organism>
<comment type="caution">
    <text evidence="1">The sequence shown here is derived from an EMBL/GenBank/DDBJ whole genome shotgun (WGS) entry which is preliminary data.</text>
</comment>
<accession>A0A8H5H0W2</accession>
<dbReference type="EMBL" id="JAACJP010000035">
    <property type="protein sequence ID" value="KAF5374666.1"/>
    <property type="molecule type" value="Genomic_DNA"/>
</dbReference>
<evidence type="ECO:0000313" key="1">
    <source>
        <dbReference type="EMBL" id="KAF5374666.1"/>
    </source>
</evidence>
<reference evidence="1 2" key="1">
    <citation type="journal article" date="2020" name="ISME J.">
        <title>Uncovering the hidden diversity of litter-decomposition mechanisms in mushroom-forming fungi.</title>
        <authorList>
            <person name="Floudas D."/>
            <person name="Bentzer J."/>
            <person name="Ahren D."/>
            <person name="Johansson T."/>
            <person name="Persson P."/>
            <person name="Tunlid A."/>
        </authorList>
    </citation>
    <scope>NUCLEOTIDE SEQUENCE [LARGE SCALE GENOMIC DNA]</scope>
    <source>
        <strain evidence="1 2">CBS 661.87</strain>
    </source>
</reference>
<protein>
    <recommendedName>
        <fullName evidence="3">F-box domain-containing protein</fullName>
    </recommendedName>
</protein>
<gene>
    <name evidence="1" type="ORF">D9615_009015</name>
</gene>
<evidence type="ECO:0008006" key="3">
    <source>
        <dbReference type="Google" id="ProtNLM"/>
    </source>
</evidence>
<dbReference type="Proteomes" id="UP000565441">
    <property type="component" value="Unassembled WGS sequence"/>
</dbReference>
<proteinExistence type="predicted"/>
<name>A0A8H5H0W2_9AGAR</name>
<keyword evidence="2" id="KW-1185">Reference proteome</keyword>
<dbReference type="OrthoDB" id="2588098at2759"/>
<evidence type="ECO:0000313" key="2">
    <source>
        <dbReference type="Proteomes" id="UP000565441"/>
    </source>
</evidence>